<evidence type="ECO:0000256" key="9">
    <source>
        <dbReference type="SAM" id="MobiDB-lite"/>
    </source>
</evidence>
<evidence type="ECO:0000256" key="3">
    <source>
        <dbReference type="ARBA" id="ARBA00022664"/>
    </source>
</evidence>
<comment type="domain">
    <text evidence="7">The N-terminal zinc finger binds to poly(A) RNA.</text>
</comment>
<dbReference type="AlphaFoldDB" id="A0AA39YP69"/>
<dbReference type="GO" id="GO:0000932">
    <property type="term" value="C:P-body"/>
    <property type="evidence" value="ECO:0007669"/>
    <property type="project" value="TreeGrafter"/>
</dbReference>
<keyword evidence="5 7" id="KW-0067">ATP-binding</keyword>
<dbReference type="InterPro" id="IPR000571">
    <property type="entry name" value="Znf_CCCH"/>
</dbReference>
<keyword evidence="12" id="KW-1185">Reference proteome</keyword>
<keyword evidence="8" id="KW-0863">Zinc-finger</keyword>
<dbReference type="InterPro" id="IPR011009">
    <property type="entry name" value="Kinase-like_dom_sf"/>
</dbReference>
<evidence type="ECO:0000256" key="2">
    <source>
        <dbReference type="ARBA" id="ARBA00022490"/>
    </source>
</evidence>
<dbReference type="GO" id="GO:0031251">
    <property type="term" value="C:PAN complex"/>
    <property type="evidence" value="ECO:0007669"/>
    <property type="project" value="UniProtKB-UniRule"/>
</dbReference>
<dbReference type="GO" id="GO:0006397">
    <property type="term" value="P:mRNA processing"/>
    <property type="evidence" value="ECO:0007669"/>
    <property type="project" value="UniProtKB-KW"/>
</dbReference>
<evidence type="ECO:0000259" key="10">
    <source>
        <dbReference type="PROSITE" id="PS50103"/>
    </source>
</evidence>
<evidence type="ECO:0000256" key="7">
    <source>
        <dbReference type="HAMAP-Rule" id="MF_03181"/>
    </source>
</evidence>
<gene>
    <name evidence="7" type="primary">PAN3</name>
    <name evidence="11" type="ORF">B0T16DRAFT_318099</name>
</gene>
<dbReference type="GO" id="GO:0000289">
    <property type="term" value="P:nuclear-transcribed mRNA poly(A) tail shortening"/>
    <property type="evidence" value="ECO:0007669"/>
    <property type="project" value="UniProtKB-UniRule"/>
</dbReference>
<dbReference type="GO" id="GO:0005524">
    <property type="term" value="F:ATP binding"/>
    <property type="evidence" value="ECO:0007669"/>
    <property type="project" value="UniProtKB-UniRule"/>
</dbReference>
<evidence type="ECO:0000256" key="4">
    <source>
        <dbReference type="ARBA" id="ARBA00022741"/>
    </source>
</evidence>
<feature type="zinc finger region" description="C3H1-type" evidence="8">
    <location>
        <begin position="25"/>
        <end position="54"/>
    </location>
</feature>
<dbReference type="Gene3D" id="1.20.5.5160">
    <property type="match status" value="1"/>
</dbReference>
<evidence type="ECO:0000256" key="6">
    <source>
        <dbReference type="ARBA" id="ARBA00023054"/>
    </source>
</evidence>
<dbReference type="SUPFAM" id="SSF56112">
    <property type="entry name" value="Protein kinase-like (PK-like)"/>
    <property type="match status" value="1"/>
</dbReference>
<evidence type="ECO:0000313" key="11">
    <source>
        <dbReference type="EMBL" id="KAK0655212.1"/>
    </source>
</evidence>
<comment type="domain">
    <text evidence="7">Contains a pseudokinase domain. The protein kinase domain is predicted to be catalytically inactive because some of the residues important for catalytic activity are substituted and it lacks the equivalent of the binding site for a peptide substrate. However, it has retained an ATP-binding site and ATP-binding is required for mRNA degradation, stimulating the activity of the PAN2 nuclease in vitro. The nucleotide-binding site is juxtaposed to the RNase active site of PAN2 in the complex and may actually bind nucleosides of a poly(A) RNA rather than ATP, feeding the poly(A)-tail to the active site of the deadenylase and thus increasing the efficiency with which this distributive enzyme degrades oligo(A) RNAs.</text>
</comment>
<keyword evidence="6 7" id="KW-0175">Coiled coil</keyword>
<dbReference type="InterPro" id="IPR030844">
    <property type="entry name" value="PAN3"/>
</dbReference>
<organism evidence="11 12">
    <name type="scientific">Cercophora newfieldiana</name>
    <dbReference type="NCBI Taxonomy" id="92897"/>
    <lineage>
        <taxon>Eukaryota</taxon>
        <taxon>Fungi</taxon>
        <taxon>Dikarya</taxon>
        <taxon>Ascomycota</taxon>
        <taxon>Pezizomycotina</taxon>
        <taxon>Sordariomycetes</taxon>
        <taxon>Sordariomycetidae</taxon>
        <taxon>Sordariales</taxon>
        <taxon>Lasiosphaeriaceae</taxon>
        <taxon>Cercophora</taxon>
    </lineage>
</organism>
<dbReference type="Gene3D" id="1.10.287.3700">
    <property type="match status" value="1"/>
</dbReference>
<protein>
    <recommendedName>
        <fullName evidence="7">PAN2-PAN3 deadenylation complex subunit PAN3</fullName>
    </recommendedName>
    <alternativeName>
        <fullName evidence="7">PAB1P-dependent poly(A)-specific ribonuclease</fullName>
    </alternativeName>
    <alternativeName>
        <fullName evidence="7">Poly(A)-nuclease deadenylation complex subunit 3</fullName>
        <shortName evidence="7">PAN deadenylation complex subunit 3</shortName>
    </alternativeName>
</protein>
<dbReference type="HAMAP" id="MF_03181">
    <property type="entry name" value="PAN3"/>
    <property type="match status" value="1"/>
</dbReference>
<feature type="compositionally biased region" description="Low complexity" evidence="9">
    <location>
        <begin position="74"/>
        <end position="106"/>
    </location>
</feature>
<feature type="binding site" evidence="7">
    <location>
        <begin position="352"/>
        <end position="359"/>
    </location>
    <ligand>
        <name>ATP</name>
        <dbReference type="ChEBI" id="CHEBI:30616"/>
    </ligand>
</feature>
<dbReference type="PANTHER" id="PTHR12272:SF11">
    <property type="entry name" value="PAN2-PAN3 DEADENYLATION COMPLEX SUBUNIT PAN3"/>
    <property type="match status" value="1"/>
</dbReference>
<evidence type="ECO:0000256" key="8">
    <source>
        <dbReference type="PROSITE-ProRule" id="PRU00723"/>
    </source>
</evidence>
<reference evidence="11" key="1">
    <citation type="submission" date="2023-06" db="EMBL/GenBank/DDBJ databases">
        <title>Genome-scale phylogeny and comparative genomics of the fungal order Sordariales.</title>
        <authorList>
            <consortium name="Lawrence Berkeley National Laboratory"/>
            <person name="Hensen N."/>
            <person name="Bonometti L."/>
            <person name="Westerberg I."/>
            <person name="Brannstrom I.O."/>
            <person name="Guillou S."/>
            <person name="Cros-Aarteil S."/>
            <person name="Calhoun S."/>
            <person name="Haridas S."/>
            <person name="Kuo A."/>
            <person name="Mondo S."/>
            <person name="Pangilinan J."/>
            <person name="Riley R."/>
            <person name="Labutti K."/>
            <person name="Andreopoulos B."/>
            <person name="Lipzen A."/>
            <person name="Chen C."/>
            <person name="Yanf M."/>
            <person name="Daum C."/>
            <person name="Ng V."/>
            <person name="Clum A."/>
            <person name="Steindorff A."/>
            <person name="Ohm R."/>
            <person name="Martin F."/>
            <person name="Silar P."/>
            <person name="Natvig D."/>
            <person name="Lalanne C."/>
            <person name="Gautier V."/>
            <person name="Ament-Velasquez S.L."/>
            <person name="Kruys A."/>
            <person name="Hutchinson M.I."/>
            <person name="Powell A.J."/>
            <person name="Barry K."/>
            <person name="Miller A.N."/>
            <person name="Grigoriev I.V."/>
            <person name="Debuchy R."/>
            <person name="Gladieux P."/>
            <person name="Thoren M.H."/>
            <person name="Johannesson H."/>
        </authorList>
    </citation>
    <scope>NUCLEOTIDE SEQUENCE</scope>
    <source>
        <strain evidence="11">SMH2532-1</strain>
    </source>
</reference>
<dbReference type="Pfam" id="PF18101">
    <property type="entry name" value="Pan3_CK"/>
    <property type="match status" value="1"/>
</dbReference>
<comment type="similarity">
    <text evidence="7">Belongs to the protein kinase superfamily. PAN3 family.</text>
</comment>
<dbReference type="GO" id="GO:0008143">
    <property type="term" value="F:poly(A) binding"/>
    <property type="evidence" value="ECO:0007669"/>
    <property type="project" value="TreeGrafter"/>
</dbReference>
<comment type="subunit">
    <text evidence="7">Homodimer. Forms a heterotrimer with a catalytic subunit PAN2 to form the poly(A)-nuclease (PAN) deadenylation complex. Interacts (via PAM-2 motif) with poly(A)-binding protein PAB1 (via PABC domain), conferring substrate specificity of the enzyme complex.</text>
</comment>
<dbReference type="Pfam" id="PF25586">
    <property type="entry name" value="zf-CCCH_PAN3"/>
    <property type="match status" value="1"/>
</dbReference>
<accession>A0AA39YP69</accession>
<keyword evidence="2 7" id="KW-0963">Cytoplasm</keyword>
<evidence type="ECO:0000256" key="1">
    <source>
        <dbReference type="ARBA" id="ARBA00004496"/>
    </source>
</evidence>
<comment type="subcellular location">
    <subcellularLocation>
        <location evidence="1 7">Cytoplasm</location>
    </subcellularLocation>
</comment>
<dbReference type="GO" id="GO:0008270">
    <property type="term" value="F:zinc ion binding"/>
    <property type="evidence" value="ECO:0007669"/>
    <property type="project" value="UniProtKB-KW"/>
</dbReference>
<keyword evidence="4 7" id="KW-0547">Nucleotide-binding</keyword>
<dbReference type="PANTHER" id="PTHR12272">
    <property type="entry name" value="DEADENYLATION COMPLEX SUBUNIT PAN3"/>
    <property type="match status" value="1"/>
</dbReference>
<dbReference type="Proteomes" id="UP001174936">
    <property type="component" value="Unassembled WGS sequence"/>
</dbReference>
<evidence type="ECO:0000313" key="12">
    <source>
        <dbReference type="Proteomes" id="UP001174936"/>
    </source>
</evidence>
<comment type="function">
    <text evidence="7">Regulatory subunit of the poly(A)-nuclease (PAN) deadenylation complex, one of two cytoplasmic mRNA deadenylases involved in mRNA turnover. PAN specifically shortens poly(A) tails of RNA and the activity is stimulated by poly(A)-binding protein PAB1. PAN deadenylation is followed by rapid degradation of the shortened mRNA tails by the CCR4-NOT complex. Deadenylated mRNAs are then degraded by two alternative mechanisms, namely exosome-mediated 3'-5' exonucleolytic degradation, or deadenlyation-dependent mRNA decaping and subsequent 5'-3' exonucleolytic degradation by XRN1. May also be involved in post-transcriptional maturation of mRNA poly(A) tails. PAN3 acts as a positive regulator for PAN activity, recruiting the catalytic subunit PAN2 to mRNA via its interaction with RNA and with PAB1.</text>
</comment>
<dbReference type="Gene3D" id="1.10.510.10">
    <property type="entry name" value="Transferase(Phosphotransferase) domain 1"/>
    <property type="match status" value="1"/>
</dbReference>
<comment type="caution">
    <text evidence="7">Lacks conserved residue(s) required for the propagation of feature annotation.</text>
</comment>
<comment type="domain">
    <text evidence="7">The pseudokinase domain, the coiled-coil (CC), and C-terminal knob domain (CK) form a structural unit (PKC) that forms an extensive high-affinity interaction surface for PAN2.</text>
</comment>
<keyword evidence="8" id="KW-0862">Zinc</keyword>
<feature type="binding site" evidence="7">
    <location>
        <begin position="410"/>
        <end position="411"/>
    </location>
    <ligand>
        <name>ATP</name>
        <dbReference type="ChEBI" id="CHEBI:30616"/>
    </ligand>
</feature>
<dbReference type="InterPro" id="IPR041332">
    <property type="entry name" value="Pan3_CK"/>
</dbReference>
<dbReference type="EMBL" id="JAULSV010000001">
    <property type="protein sequence ID" value="KAK0655212.1"/>
    <property type="molecule type" value="Genomic_DNA"/>
</dbReference>
<feature type="compositionally biased region" description="Polar residues" evidence="9">
    <location>
        <begin position="1"/>
        <end position="10"/>
    </location>
</feature>
<feature type="coiled-coil region" evidence="7">
    <location>
        <begin position="513"/>
        <end position="551"/>
    </location>
</feature>
<feature type="region of interest" description="Knob domain" evidence="7">
    <location>
        <begin position="552"/>
        <end position="652"/>
    </location>
</feature>
<dbReference type="PROSITE" id="PS50103">
    <property type="entry name" value="ZF_C3H1"/>
    <property type="match status" value="1"/>
</dbReference>
<proteinExistence type="inferred from homology"/>
<sequence>MAAARYSSSNDLRRQVGSPRSKARENKDTLCRNVLIYGHCRYEDLGCTFNHDSNNNRNSPHPDFGPKKSFNVESPSFTPSIQQQQQQQASKKSTFSSQAASAAPFTPRGVSITPTLPQQNAEATIFNPGSVREFTPATYDAGNANSGNGTQESSGLYPDPFTTMNSMGQQLPANTQFNPYATDPANLSGTGSAFYPHPYQAAPLQPPNYHLYQPTDGYQGEIQPWQRSTYDFFLPKDLREEMQKKQYTAQQVIPGSMLPALDRYHSLVPLDTNHRKSTSCFNYQSWIYKAKSNKFGRLYALRRLEGYRLTNENAILTVSKEWKKIKNACIVTVHDIFTCREFGDSSLIFSYDYHPMAKTLQEVHFPQNPGPRFKPMAVTEDTLWGYICQITTALQAIHIHNLAARCIELSKIIVDSNRIRLAACSILDVVQYESTTPRPVQDLQQEDLVKFGKLMLSLAAGVIPSQLNVLTALQTCSSKYSQSLKEAITWLLTAPAPEDDIKSIDIFANGISSYMTKFFDLALQEADVVKAHLARELENGRCVRLMMKLDVINDHPGLENMPNWAETGDRYPLKLFRDYVFHQVDRDGKSCVSLGHILTCVNKLDAGTDELVPLASPDNETSVIVSYRDVKIMLERSFNEILKNGKVSAGMN</sequence>
<feature type="region of interest" description="Disordered" evidence="9">
    <location>
        <begin position="57"/>
        <end position="117"/>
    </location>
</feature>
<comment type="caution">
    <text evidence="11">The sequence shown here is derived from an EMBL/GenBank/DDBJ whole genome shotgun (WGS) entry which is preliminary data.</text>
</comment>
<feature type="domain" description="C3H1-type" evidence="10">
    <location>
        <begin position="25"/>
        <end position="54"/>
    </location>
</feature>
<dbReference type="Gene3D" id="6.10.250.3160">
    <property type="match status" value="1"/>
</dbReference>
<evidence type="ECO:0000256" key="5">
    <source>
        <dbReference type="ARBA" id="ARBA00022840"/>
    </source>
</evidence>
<feature type="region of interest" description="Disordered" evidence="9">
    <location>
        <begin position="1"/>
        <end position="25"/>
    </location>
</feature>
<feature type="binding site" evidence="7">
    <location>
        <position position="302"/>
    </location>
    <ligand>
        <name>ATP</name>
        <dbReference type="ChEBI" id="CHEBI:30616"/>
    </ligand>
</feature>
<keyword evidence="8" id="KW-0479">Metal-binding</keyword>
<name>A0AA39YP69_9PEZI</name>
<keyword evidence="3 7" id="KW-0507">mRNA processing</keyword>